<dbReference type="InterPro" id="IPR055348">
    <property type="entry name" value="DctQ"/>
</dbReference>
<evidence type="ECO:0000256" key="9">
    <source>
        <dbReference type="RuleBase" id="RU369079"/>
    </source>
</evidence>
<dbReference type="RefSeq" id="WP_344955785.1">
    <property type="nucleotide sequence ID" value="NZ_BAABCX010000001.1"/>
</dbReference>
<comment type="subcellular location">
    <subcellularLocation>
        <location evidence="1 9">Cell inner membrane</location>
        <topology evidence="1 9">Multi-pass membrane protein</topology>
    </subcellularLocation>
</comment>
<feature type="domain" description="Tripartite ATP-independent periplasmic transporters DctQ component" evidence="10">
    <location>
        <begin position="28"/>
        <end position="157"/>
    </location>
</feature>
<name>A0ABP6VFU3_9GAMM</name>
<dbReference type="PANTHER" id="PTHR35011">
    <property type="entry name" value="2,3-DIKETO-L-GULONATE TRAP TRANSPORTER SMALL PERMEASE PROTEIN YIAM"/>
    <property type="match status" value="1"/>
</dbReference>
<evidence type="ECO:0000256" key="5">
    <source>
        <dbReference type="ARBA" id="ARBA00022692"/>
    </source>
</evidence>
<dbReference type="PANTHER" id="PTHR35011:SF10">
    <property type="entry name" value="TRAP TRANSPORTER SMALL PERMEASE PROTEIN"/>
    <property type="match status" value="1"/>
</dbReference>
<gene>
    <name evidence="11" type="ORF">GCM10022394_12050</name>
</gene>
<protein>
    <recommendedName>
        <fullName evidence="9">TRAP transporter small permease protein</fullName>
    </recommendedName>
</protein>
<evidence type="ECO:0000256" key="2">
    <source>
        <dbReference type="ARBA" id="ARBA00022448"/>
    </source>
</evidence>
<evidence type="ECO:0000259" key="10">
    <source>
        <dbReference type="Pfam" id="PF04290"/>
    </source>
</evidence>
<sequence>MARLLGLITRRLNQLAGLLAMLLILYIAGHILLEIGMRLFGASTFVLDEFVGYAVATLTFLGLGYSLERGSLIRVSMLLDKLPRRLHWLPELASTLLALFSFATLAWYWGHNVWRSYQRGTVSDTLAETPLWLPEGMVLLGMLLLCLTLLARALSLAAGELPTTAKGEL</sequence>
<evidence type="ECO:0000256" key="8">
    <source>
        <dbReference type="ARBA" id="ARBA00038436"/>
    </source>
</evidence>
<comment type="subunit">
    <text evidence="9">The complex comprises the extracytoplasmic solute receptor protein and the two transmembrane proteins.</text>
</comment>
<keyword evidence="12" id="KW-1185">Reference proteome</keyword>
<comment type="similarity">
    <text evidence="8 9">Belongs to the TRAP transporter small permease family.</text>
</comment>
<proteinExistence type="inferred from homology"/>
<comment type="function">
    <text evidence="9">Part of the tripartite ATP-independent periplasmic (TRAP) transport system.</text>
</comment>
<reference evidence="12" key="1">
    <citation type="journal article" date="2019" name="Int. J. Syst. Evol. Microbiol.">
        <title>The Global Catalogue of Microorganisms (GCM) 10K type strain sequencing project: providing services to taxonomists for standard genome sequencing and annotation.</title>
        <authorList>
            <consortium name="The Broad Institute Genomics Platform"/>
            <consortium name="The Broad Institute Genome Sequencing Center for Infectious Disease"/>
            <person name="Wu L."/>
            <person name="Ma J."/>
        </authorList>
    </citation>
    <scope>NUCLEOTIDE SEQUENCE [LARGE SCALE GENOMIC DNA]</scope>
    <source>
        <strain evidence="12">JCM 17110</strain>
    </source>
</reference>
<evidence type="ECO:0000313" key="12">
    <source>
        <dbReference type="Proteomes" id="UP001500795"/>
    </source>
</evidence>
<feature type="transmembrane region" description="Helical" evidence="9">
    <location>
        <begin position="88"/>
        <end position="110"/>
    </location>
</feature>
<dbReference type="EMBL" id="BAABCX010000001">
    <property type="protein sequence ID" value="GAA3534086.1"/>
    <property type="molecule type" value="Genomic_DNA"/>
</dbReference>
<evidence type="ECO:0000256" key="7">
    <source>
        <dbReference type="ARBA" id="ARBA00023136"/>
    </source>
</evidence>
<keyword evidence="2 9" id="KW-0813">Transport</keyword>
<evidence type="ECO:0000313" key="11">
    <source>
        <dbReference type="EMBL" id="GAA3534086.1"/>
    </source>
</evidence>
<feature type="transmembrane region" description="Helical" evidence="9">
    <location>
        <begin position="130"/>
        <end position="151"/>
    </location>
</feature>
<keyword evidence="4 9" id="KW-0997">Cell inner membrane</keyword>
<evidence type="ECO:0000256" key="6">
    <source>
        <dbReference type="ARBA" id="ARBA00022989"/>
    </source>
</evidence>
<evidence type="ECO:0000256" key="4">
    <source>
        <dbReference type="ARBA" id="ARBA00022519"/>
    </source>
</evidence>
<feature type="transmembrane region" description="Helical" evidence="9">
    <location>
        <begin position="12"/>
        <end position="33"/>
    </location>
</feature>
<evidence type="ECO:0000256" key="1">
    <source>
        <dbReference type="ARBA" id="ARBA00004429"/>
    </source>
</evidence>
<evidence type="ECO:0000256" key="3">
    <source>
        <dbReference type="ARBA" id="ARBA00022475"/>
    </source>
</evidence>
<comment type="caution">
    <text evidence="11">The sequence shown here is derived from an EMBL/GenBank/DDBJ whole genome shotgun (WGS) entry which is preliminary data.</text>
</comment>
<keyword evidence="6 9" id="KW-1133">Transmembrane helix</keyword>
<dbReference type="Proteomes" id="UP001500795">
    <property type="component" value="Unassembled WGS sequence"/>
</dbReference>
<organism evidence="11 12">
    <name type="scientific">Zobellella aerophila</name>
    <dbReference type="NCBI Taxonomy" id="870480"/>
    <lineage>
        <taxon>Bacteria</taxon>
        <taxon>Pseudomonadati</taxon>
        <taxon>Pseudomonadota</taxon>
        <taxon>Gammaproteobacteria</taxon>
        <taxon>Aeromonadales</taxon>
        <taxon>Aeromonadaceae</taxon>
        <taxon>Zobellella</taxon>
    </lineage>
</organism>
<accession>A0ABP6VFU3</accession>
<feature type="transmembrane region" description="Helical" evidence="9">
    <location>
        <begin position="45"/>
        <end position="67"/>
    </location>
</feature>
<keyword evidence="3" id="KW-1003">Cell membrane</keyword>
<dbReference type="InterPro" id="IPR007387">
    <property type="entry name" value="TRAP_DctQ"/>
</dbReference>
<dbReference type="Pfam" id="PF04290">
    <property type="entry name" value="DctQ"/>
    <property type="match status" value="1"/>
</dbReference>
<keyword evidence="5 9" id="KW-0812">Transmembrane</keyword>
<keyword evidence="7 9" id="KW-0472">Membrane</keyword>